<dbReference type="Proteomes" id="UP000004699">
    <property type="component" value="Unassembled WGS sequence"/>
</dbReference>
<protein>
    <submittedName>
        <fullName evidence="1">Uncharacterized protein</fullName>
    </submittedName>
</protein>
<organism evidence="1 2">
    <name type="scientific">Luminiphilus syltensis NOR5-1B</name>
    <dbReference type="NCBI Taxonomy" id="565045"/>
    <lineage>
        <taxon>Bacteria</taxon>
        <taxon>Pseudomonadati</taxon>
        <taxon>Pseudomonadota</taxon>
        <taxon>Gammaproteobacteria</taxon>
        <taxon>Cellvibrionales</taxon>
        <taxon>Halieaceae</taxon>
        <taxon>Luminiphilus</taxon>
    </lineage>
</organism>
<dbReference type="Pfam" id="PF17263">
    <property type="entry name" value="DUF5329"/>
    <property type="match status" value="1"/>
</dbReference>
<reference evidence="2" key="1">
    <citation type="journal article" date="2013" name="BMC Microbiol.">
        <title>Taxonomy and evolution of bacteriochlorophyll a-containing members of the OM60/NOR5 clade of marine gammaproteobacteria: description of Luminiphilus syltensis gen. nov., sp. nov., reclassification of Haliea rubra as Pseudohaliea rubra gen. nov., comb. nov., and emendation of Chromatocurvus halotolerans.</title>
        <authorList>
            <person name="Spring S."/>
            <person name="Riedel T."/>
            <person name="Sproer C."/>
            <person name="Yan S."/>
            <person name="Harder J."/>
            <person name="Fuchs B.M."/>
        </authorList>
    </citation>
    <scope>NUCLEOTIDE SEQUENCE [LARGE SCALE GENOMIC DNA]</scope>
    <source>
        <strain evidence="2">NOR51-B</strain>
    </source>
</reference>
<dbReference type="EMBL" id="DS999411">
    <property type="protein sequence ID" value="EED35871.1"/>
    <property type="molecule type" value="Genomic_DNA"/>
</dbReference>
<dbReference type="InterPro" id="IPR035242">
    <property type="entry name" value="DUF5329"/>
</dbReference>
<gene>
    <name evidence="1" type="ORF">NOR51B_1818</name>
</gene>
<evidence type="ECO:0000313" key="1">
    <source>
        <dbReference type="EMBL" id="EED35871.1"/>
    </source>
</evidence>
<proteinExistence type="predicted"/>
<keyword evidence="2" id="KW-1185">Reference proteome</keyword>
<accession>B8KU34</accession>
<dbReference type="STRING" id="565045.NOR51B_1818"/>
<sequence>MGWVITHWLLLTTGAYADNPEAEIEYLLSAIGDSGCEFLRNGRVHDAEDAEAHLRMKYRNGFRYVSTAEEFIDRLASKSSITRRPYFIDCDQDASSPSGEWLYQRLNEYRTKKVYKESTTGEKPTVMP</sequence>
<name>B8KU34_9GAMM</name>
<dbReference type="HOGENOM" id="CLU_128254_1_1_6"/>
<dbReference type="eggNOG" id="ENOG5032ZEV">
    <property type="taxonomic scope" value="Bacteria"/>
</dbReference>
<dbReference type="AlphaFoldDB" id="B8KU34"/>
<evidence type="ECO:0000313" key="2">
    <source>
        <dbReference type="Proteomes" id="UP000004699"/>
    </source>
</evidence>